<dbReference type="AlphaFoldDB" id="A0A2G9H854"/>
<evidence type="ECO:0000313" key="1">
    <source>
        <dbReference type="EMBL" id="PIN13701.1"/>
    </source>
</evidence>
<keyword evidence="2" id="KW-1185">Reference proteome</keyword>
<organism evidence="1 2">
    <name type="scientific">Handroanthus impetiginosus</name>
    <dbReference type="NCBI Taxonomy" id="429701"/>
    <lineage>
        <taxon>Eukaryota</taxon>
        <taxon>Viridiplantae</taxon>
        <taxon>Streptophyta</taxon>
        <taxon>Embryophyta</taxon>
        <taxon>Tracheophyta</taxon>
        <taxon>Spermatophyta</taxon>
        <taxon>Magnoliopsida</taxon>
        <taxon>eudicotyledons</taxon>
        <taxon>Gunneridae</taxon>
        <taxon>Pentapetalae</taxon>
        <taxon>asterids</taxon>
        <taxon>lamiids</taxon>
        <taxon>Lamiales</taxon>
        <taxon>Bignoniaceae</taxon>
        <taxon>Crescentiina</taxon>
        <taxon>Tabebuia alliance</taxon>
        <taxon>Handroanthus</taxon>
    </lineage>
</organism>
<protein>
    <submittedName>
        <fullName evidence="1">Uncharacterized protein</fullName>
    </submittedName>
</protein>
<sequence length="103" mass="11945">MILSILNKFGKSKIDLSTTNMAVIYFTREATTTLWEIKPTYFELLGRDWMHCNQFVPTALYQLLIWGDVQVKIVSVDKNTFLTNNHITEAMFYSPHLESISIP</sequence>
<dbReference type="Proteomes" id="UP000231279">
    <property type="component" value="Unassembled WGS sequence"/>
</dbReference>
<evidence type="ECO:0000313" key="2">
    <source>
        <dbReference type="Proteomes" id="UP000231279"/>
    </source>
</evidence>
<comment type="caution">
    <text evidence="1">The sequence shown here is derived from an EMBL/GenBank/DDBJ whole genome shotgun (WGS) entry which is preliminary data.</text>
</comment>
<gene>
    <name evidence="1" type="ORF">CDL12_13678</name>
</gene>
<proteinExistence type="predicted"/>
<reference evidence="2" key="1">
    <citation type="journal article" date="2018" name="Gigascience">
        <title>Genome assembly of the Pink Ipe (Handroanthus impetiginosus, Bignoniaceae), a highly valued, ecologically keystone Neotropical timber forest tree.</title>
        <authorList>
            <person name="Silva-Junior O.B."/>
            <person name="Grattapaglia D."/>
            <person name="Novaes E."/>
            <person name="Collevatti R.G."/>
        </authorList>
    </citation>
    <scope>NUCLEOTIDE SEQUENCE [LARGE SCALE GENOMIC DNA]</scope>
    <source>
        <strain evidence="2">cv. UFG-1</strain>
    </source>
</reference>
<dbReference type="OrthoDB" id="101614at2759"/>
<name>A0A2G9H854_9LAMI</name>
<accession>A0A2G9H854</accession>
<dbReference type="EMBL" id="NKXS01002425">
    <property type="protein sequence ID" value="PIN13701.1"/>
    <property type="molecule type" value="Genomic_DNA"/>
</dbReference>